<dbReference type="Proteomes" id="UP000265719">
    <property type="component" value="Chromosome"/>
</dbReference>
<protein>
    <submittedName>
        <fullName evidence="3">DUF302 domain-containing protein</fullName>
    </submittedName>
</protein>
<dbReference type="PANTHER" id="PTHR38342:SF1">
    <property type="entry name" value="SLR5037 PROTEIN"/>
    <property type="match status" value="1"/>
</dbReference>
<reference evidence="3" key="1">
    <citation type="submission" date="2020-10" db="EMBL/GenBank/DDBJ databases">
        <title>De novo genome project of the cellulose decomposer Thermobifida halotolerans type strain.</title>
        <authorList>
            <person name="Nagy I."/>
            <person name="Horvath B."/>
            <person name="Kukolya J."/>
            <person name="Nagy I."/>
            <person name="Orsini M."/>
        </authorList>
    </citation>
    <scope>NUCLEOTIDE SEQUENCE</scope>
    <source>
        <strain evidence="3">DSM 44931</strain>
    </source>
</reference>
<sequence>MDYARTITLDVPCDQAVPEVKEAFAAQGFGTLTEIDVRATLRRKLGLETQPSIILGTCNPEFARRALETEPEIGLLLPCNVVVRTHGGRTLVQAMDPQVMVSVPERDGLRPVAEEAGRSPGGPGRLNRVLAEGRNADAPAGHVPLPGWIRRCIRHRFPVSGCREPGSGADLPVTARPGARRIHRSGRPPSGSRRPRSCCSAAPRRPSASPSTA</sequence>
<proteinExistence type="predicted"/>
<evidence type="ECO:0000259" key="2">
    <source>
        <dbReference type="Pfam" id="PF03625"/>
    </source>
</evidence>
<dbReference type="Gene3D" id="3.30.310.70">
    <property type="entry name" value="TT1751-like domain"/>
    <property type="match status" value="1"/>
</dbReference>
<evidence type="ECO:0000313" key="3">
    <source>
        <dbReference type="EMBL" id="UOE20964.1"/>
    </source>
</evidence>
<dbReference type="SUPFAM" id="SSF103247">
    <property type="entry name" value="TT1751-like"/>
    <property type="match status" value="1"/>
</dbReference>
<evidence type="ECO:0000256" key="1">
    <source>
        <dbReference type="SAM" id="MobiDB-lite"/>
    </source>
</evidence>
<feature type="compositionally biased region" description="Low complexity" evidence="1">
    <location>
        <begin position="187"/>
        <end position="213"/>
    </location>
</feature>
<feature type="domain" description="DUF302" evidence="2">
    <location>
        <begin position="35"/>
        <end position="97"/>
    </location>
</feature>
<dbReference type="KEGG" id="thao:NI17_007300"/>
<accession>A0AA97LZR0</accession>
<dbReference type="Pfam" id="PF03625">
    <property type="entry name" value="DUF302"/>
    <property type="match status" value="1"/>
</dbReference>
<dbReference type="InterPro" id="IPR035923">
    <property type="entry name" value="TT1751-like_sf"/>
</dbReference>
<dbReference type="CDD" id="cd14797">
    <property type="entry name" value="DUF302"/>
    <property type="match status" value="1"/>
</dbReference>
<organism evidence="3 4">
    <name type="scientific">Thermobifida halotolerans</name>
    <dbReference type="NCBI Taxonomy" id="483545"/>
    <lineage>
        <taxon>Bacteria</taxon>
        <taxon>Bacillati</taxon>
        <taxon>Actinomycetota</taxon>
        <taxon>Actinomycetes</taxon>
        <taxon>Streptosporangiales</taxon>
        <taxon>Nocardiopsidaceae</taxon>
        <taxon>Thermobifida</taxon>
    </lineage>
</organism>
<dbReference type="EMBL" id="CP063196">
    <property type="protein sequence ID" value="UOE20964.1"/>
    <property type="molecule type" value="Genomic_DNA"/>
</dbReference>
<dbReference type="AlphaFoldDB" id="A0AA97LZR0"/>
<gene>
    <name evidence="3" type="ORF">NI17_007300</name>
</gene>
<dbReference type="RefSeq" id="WP_084012789.1">
    <property type="nucleotide sequence ID" value="NZ_CP063196.1"/>
</dbReference>
<feature type="region of interest" description="Disordered" evidence="1">
    <location>
        <begin position="163"/>
        <end position="213"/>
    </location>
</feature>
<keyword evidence="4" id="KW-1185">Reference proteome</keyword>
<dbReference type="InterPro" id="IPR005180">
    <property type="entry name" value="DUF302"/>
</dbReference>
<dbReference type="PANTHER" id="PTHR38342">
    <property type="entry name" value="SLR5037 PROTEIN"/>
    <property type="match status" value="1"/>
</dbReference>
<name>A0AA97LZR0_9ACTN</name>
<evidence type="ECO:0000313" key="4">
    <source>
        <dbReference type="Proteomes" id="UP000265719"/>
    </source>
</evidence>